<sequence>MLLLYIFAILICICNIDAVGEESGNTENSSMSNIPSFTCDINNLFLYELWKKKDKEDSASATVLSTVIKLAFKHSGITHVQINDRILHAFHKKLYLLKKAYLKANRLGGKCLKRLLGKWNTGDPYRFKIYYHEVDKLNLKNETLRIEKWKLNVETNEYEVFDLINDEELSFTKTEPQELSDNDMDNVNMWLYLKDKFNISNEAWA</sequence>
<gene>
    <name evidence="1" type="ORF">PACLA_8A080663</name>
</gene>
<protein>
    <submittedName>
        <fullName evidence="1">Uncharacterized protein</fullName>
    </submittedName>
</protein>
<proteinExistence type="predicted"/>
<dbReference type="EMBL" id="CACRXK020000362">
    <property type="protein sequence ID" value="CAB3981192.1"/>
    <property type="molecule type" value="Genomic_DNA"/>
</dbReference>
<organism evidence="1 2">
    <name type="scientific">Paramuricea clavata</name>
    <name type="common">Red gorgonian</name>
    <name type="synonym">Violescent sea-whip</name>
    <dbReference type="NCBI Taxonomy" id="317549"/>
    <lineage>
        <taxon>Eukaryota</taxon>
        <taxon>Metazoa</taxon>
        <taxon>Cnidaria</taxon>
        <taxon>Anthozoa</taxon>
        <taxon>Octocorallia</taxon>
        <taxon>Malacalcyonacea</taxon>
        <taxon>Plexauridae</taxon>
        <taxon>Paramuricea</taxon>
    </lineage>
</organism>
<comment type="caution">
    <text evidence="1">The sequence shown here is derived from an EMBL/GenBank/DDBJ whole genome shotgun (WGS) entry which is preliminary data.</text>
</comment>
<reference evidence="1" key="1">
    <citation type="submission" date="2020-04" db="EMBL/GenBank/DDBJ databases">
        <authorList>
            <person name="Alioto T."/>
            <person name="Alioto T."/>
            <person name="Gomez Garrido J."/>
        </authorList>
    </citation>
    <scope>NUCLEOTIDE SEQUENCE</scope>
    <source>
        <strain evidence="1">A484AB</strain>
    </source>
</reference>
<evidence type="ECO:0000313" key="1">
    <source>
        <dbReference type="EMBL" id="CAB3981192.1"/>
    </source>
</evidence>
<dbReference type="Proteomes" id="UP001152795">
    <property type="component" value="Unassembled WGS sequence"/>
</dbReference>
<keyword evidence="2" id="KW-1185">Reference proteome</keyword>
<dbReference type="AlphaFoldDB" id="A0A7D9DAX7"/>
<name>A0A7D9DAX7_PARCT</name>
<evidence type="ECO:0000313" key="2">
    <source>
        <dbReference type="Proteomes" id="UP001152795"/>
    </source>
</evidence>
<accession>A0A7D9DAX7</accession>